<sequence length="164" mass="18045">MRSLTPVCIQIIASIGLAAVISGCASTPKEPVISFTTHIYLDGTKSFDYTSTMQSKSKSKPSGKRDKPPRDGAPPKGDKPRKSHSSHEDGPNKEAIAQRAQQHLIELLNTNGYCREGYITLEEHIVRTSIAIKGQCIEQANEDDKILFPNTRKSKVTEEVINPL</sequence>
<dbReference type="PROSITE" id="PS51257">
    <property type="entry name" value="PROKAR_LIPOPROTEIN"/>
    <property type="match status" value="1"/>
</dbReference>
<gene>
    <name evidence="3" type="ORF">Q4521_03775</name>
</gene>
<feature type="chain" id="PRO_5044026648" description="Lipoprotein" evidence="2">
    <location>
        <begin position="19"/>
        <end position="164"/>
    </location>
</feature>
<dbReference type="EMBL" id="JAUOPB010000002">
    <property type="protein sequence ID" value="MDO6421583.1"/>
    <property type="molecule type" value="Genomic_DNA"/>
</dbReference>
<evidence type="ECO:0000313" key="3">
    <source>
        <dbReference type="EMBL" id="MDO6421583.1"/>
    </source>
</evidence>
<comment type="caution">
    <text evidence="3">The sequence shown here is derived from an EMBL/GenBank/DDBJ whole genome shotgun (WGS) entry which is preliminary data.</text>
</comment>
<evidence type="ECO:0008006" key="5">
    <source>
        <dbReference type="Google" id="ProtNLM"/>
    </source>
</evidence>
<feature type="region of interest" description="Disordered" evidence="1">
    <location>
        <begin position="50"/>
        <end position="98"/>
    </location>
</feature>
<proteinExistence type="predicted"/>
<reference evidence="3" key="1">
    <citation type="submission" date="2023-07" db="EMBL/GenBank/DDBJ databases">
        <title>Genome content predicts the carbon catabolic preferences of heterotrophic bacteria.</title>
        <authorList>
            <person name="Gralka M."/>
        </authorList>
    </citation>
    <scope>NUCLEOTIDE SEQUENCE</scope>
    <source>
        <strain evidence="3">I3M17_2</strain>
    </source>
</reference>
<protein>
    <recommendedName>
        <fullName evidence="5">Lipoprotein</fullName>
    </recommendedName>
</protein>
<dbReference type="AlphaFoldDB" id="A0AAW7X3Q9"/>
<feature type="signal peptide" evidence="2">
    <location>
        <begin position="1"/>
        <end position="18"/>
    </location>
</feature>
<keyword evidence="2" id="KW-0732">Signal</keyword>
<name>A0AAW7X3Q9_9GAMM</name>
<evidence type="ECO:0000256" key="1">
    <source>
        <dbReference type="SAM" id="MobiDB-lite"/>
    </source>
</evidence>
<dbReference type="Proteomes" id="UP001169760">
    <property type="component" value="Unassembled WGS sequence"/>
</dbReference>
<evidence type="ECO:0000313" key="4">
    <source>
        <dbReference type="Proteomes" id="UP001169760"/>
    </source>
</evidence>
<organism evidence="3 4">
    <name type="scientific">Saccharophagus degradans</name>
    <dbReference type="NCBI Taxonomy" id="86304"/>
    <lineage>
        <taxon>Bacteria</taxon>
        <taxon>Pseudomonadati</taxon>
        <taxon>Pseudomonadota</taxon>
        <taxon>Gammaproteobacteria</taxon>
        <taxon>Cellvibrionales</taxon>
        <taxon>Cellvibrionaceae</taxon>
        <taxon>Saccharophagus</taxon>
    </lineage>
</organism>
<accession>A0AAW7X3Q9</accession>
<feature type="compositionally biased region" description="Basic and acidic residues" evidence="1">
    <location>
        <begin position="76"/>
        <end position="92"/>
    </location>
</feature>
<evidence type="ECO:0000256" key="2">
    <source>
        <dbReference type="SAM" id="SignalP"/>
    </source>
</evidence>
<dbReference type="RefSeq" id="WP_303491095.1">
    <property type="nucleotide sequence ID" value="NZ_JAUOPB010000002.1"/>
</dbReference>